<sequence>MGSQNCEYCKSYFNVRGDGKHSPYAPYGRLFSVKRIHVGATSGCWHCAALLDFLDKVNNQGSIAHFRSIDNSIGLFDSHIEEGSITEYDHAPNLETSVYRVTMEGTASEEAEYPDNTGIPCSSASDACLRWVQNRIDECASSHECWNPTGVEMPTRLLEIGEKDLHLRINAASAKYATLSHCWGTTNSTTVKLLKNNCHKLTTTGIAISHLNSTFGDAVDFTRRLGVKYIWIDSLCIIQDDADDWLHESSRMAGIYANSYIGLFAGHAQDGTGGLYGERFDPKLFHENCKVTVKDDTGRERIMSIERRNMIGHDITFLIQTGRQIPTIDARDLPGTKQPLYRRGWVFQELHLSPRAVLFNSQELIWVCNNKACCECDRTTEDDYATKYIFSKVPKVADYRSAMGTDLLWKHGMFNWAFLICAFSHLELTFEKDRLPALSGMAKAFQSSSSTEMKDDVYLAGLWKSMLPEALMWQTIDAPPNGPARRCRFRKPVRERGAPSWSWMSCDFTVQWHNFYIGDGCLVNVDAAHTEQPTLDRTGQVSRGHIVLQAVHLEEMAIVYPDDPMFRSAEYDLRDDYIRRSKTEQLVSKRDTSIKFSLLPDYDIFDKNLGDLFIPSTETLYCLPVFKLGGYWPFSEISLLLRRHSRGPEFSDTPAVSYIYERVGFCKGQIMFGNEEEAFKHHIVLV</sequence>
<keyword evidence="3" id="KW-1185">Reference proteome</keyword>
<dbReference type="PANTHER" id="PTHR33112:SF9">
    <property type="entry name" value="HETEROKARYON INCOMPATIBILITY DOMAIN-CONTAINING PROTEIN"/>
    <property type="match status" value="1"/>
</dbReference>
<comment type="caution">
    <text evidence="2">The sequence shown here is derived from an EMBL/GenBank/DDBJ whole genome shotgun (WGS) entry which is preliminary data.</text>
</comment>
<name>A0A8H4TR00_9HYPO</name>
<dbReference type="AlphaFoldDB" id="A0A8H4TR00"/>
<reference evidence="2" key="2">
    <citation type="submission" date="2020-05" db="EMBL/GenBank/DDBJ databases">
        <authorList>
            <person name="Kim H.-S."/>
            <person name="Proctor R.H."/>
            <person name="Brown D.W."/>
        </authorList>
    </citation>
    <scope>NUCLEOTIDE SEQUENCE</scope>
    <source>
        <strain evidence="2">NRRL 20472</strain>
    </source>
</reference>
<evidence type="ECO:0000313" key="2">
    <source>
        <dbReference type="EMBL" id="KAF4962423.1"/>
    </source>
</evidence>
<dbReference type="Pfam" id="PF06985">
    <property type="entry name" value="HET"/>
    <property type="match status" value="1"/>
</dbReference>
<organism evidence="2 3">
    <name type="scientific">Fusarium sarcochroum</name>
    <dbReference type="NCBI Taxonomy" id="1208366"/>
    <lineage>
        <taxon>Eukaryota</taxon>
        <taxon>Fungi</taxon>
        <taxon>Dikarya</taxon>
        <taxon>Ascomycota</taxon>
        <taxon>Pezizomycotina</taxon>
        <taxon>Sordariomycetes</taxon>
        <taxon>Hypocreomycetidae</taxon>
        <taxon>Hypocreales</taxon>
        <taxon>Nectriaceae</taxon>
        <taxon>Fusarium</taxon>
        <taxon>Fusarium lateritium species complex</taxon>
    </lineage>
</organism>
<protein>
    <recommendedName>
        <fullName evidence="1">Heterokaryon incompatibility domain-containing protein</fullName>
    </recommendedName>
</protein>
<accession>A0A8H4TR00</accession>
<dbReference type="EMBL" id="JABEXW010000543">
    <property type="protein sequence ID" value="KAF4962423.1"/>
    <property type="molecule type" value="Genomic_DNA"/>
</dbReference>
<dbReference type="Proteomes" id="UP000622797">
    <property type="component" value="Unassembled WGS sequence"/>
</dbReference>
<dbReference type="InterPro" id="IPR010730">
    <property type="entry name" value="HET"/>
</dbReference>
<evidence type="ECO:0000259" key="1">
    <source>
        <dbReference type="Pfam" id="PF06985"/>
    </source>
</evidence>
<dbReference type="OrthoDB" id="3486565at2759"/>
<proteinExistence type="predicted"/>
<reference evidence="2" key="1">
    <citation type="journal article" date="2020" name="BMC Genomics">
        <title>Correction to: Identification and distribution of gene clusters required for synthesis of sphingolipid metabolism inhibitors in diverse species of the filamentous fungus Fusarium.</title>
        <authorList>
            <person name="Kim H.S."/>
            <person name="Lohmar J.M."/>
            <person name="Busman M."/>
            <person name="Brown D.W."/>
            <person name="Naumann T.A."/>
            <person name="Divon H.H."/>
            <person name="Lysoe E."/>
            <person name="Uhlig S."/>
            <person name="Proctor R.H."/>
        </authorList>
    </citation>
    <scope>NUCLEOTIDE SEQUENCE</scope>
    <source>
        <strain evidence="2">NRRL 20472</strain>
    </source>
</reference>
<dbReference type="PANTHER" id="PTHR33112">
    <property type="entry name" value="DOMAIN PROTEIN, PUTATIVE-RELATED"/>
    <property type="match status" value="1"/>
</dbReference>
<gene>
    <name evidence="2" type="ORF">FSARC_9495</name>
</gene>
<evidence type="ECO:0000313" key="3">
    <source>
        <dbReference type="Proteomes" id="UP000622797"/>
    </source>
</evidence>
<feature type="domain" description="Heterokaryon incompatibility" evidence="1">
    <location>
        <begin position="176"/>
        <end position="349"/>
    </location>
</feature>